<sequence length="271" mass="29361">MNHILGAAHFDSTGVEYSRPRPSLPLAVARAAAWGGLTLIDPNKQSGWRKHAYWLTMAGVTAWEITAGSDDVLPETKAGVAVGLAGATYGAQDLLTKSDAWSMRLVEKVDKRNPRVWLALIAAATSLGMSLLDRKASGLVSSDVIDGGTPLELSDHVRGLLTSLFDGIDGYGSDELRAQMEHTLMVEDGDSLYFVPDGDAPLALIQDYVFPVRAEFERDDRTHIVELIVEDGRLGSLNHYTEPSWEIGEDEPDWSLPASDELTVVVGTTEA</sequence>
<gene>
    <name evidence="1" type="ORF">K8V15_05095</name>
</gene>
<proteinExistence type="predicted"/>
<organism evidence="1 2">
    <name type="scientific">Tessaracoccus flavescens</name>
    <dbReference type="NCBI Taxonomy" id="399497"/>
    <lineage>
        <taxon>Bacteria</taxon>
        <taxon>Bacillati</taxon>
        <taxon>Actinomycetota</taxon>
        <taxon>Actinomycetes</taxon>
        <taxon>Propionibacteriales</taxon>
        <taxon>Propionibacteriaceae</taxon>
        <taxon>Tessaracoccus</taxon>
    </lineage>
</organism>
<reference evidence="1" key="2">
    <citation type="submission" date="2021-09" db="EMBL/GenBank/DDBJ databases">
        <authorList>
            <person name="Gilroy R."/>
        </authorList>
    </citation>
    <scope>NUCLEOTIDE SEQUENCE</scope>
    <source>
        <strain evidence="1">ChiGjej3B3-7470</strain>
    </source>
</reference>
<dbReference type="EMBL" id="DYZF01000126">
    <property type="protein sequence ID" value="HJE51342.1"/>
    <property type="molecule type" value="Genomic_DNA"/>
</dbReference>
<dbReference type="Proteomes" id="UP000712713">
    <property type="component" value="Unassembled WGS sequence"/>
</dbReference>
<dbReference type="AlphaFoldDB" id="A0A921ENM3"/>
<comment type="caution">
    <text evidence="1">The sequence shown here is derived from an EMBL/GenBank/DDBJ whole genome shotgun (WGS) entry which is preliminary data.</text>
</comment>
<reference evidence="1" key="1">
    <citation type="journal article" date="2021" name="PeerJ">
        <title>Extensive microbial diversity within the chicken gut microbiome revealed by metagenomics and culture.</title>
        <authorList>
            <person name="Gilroy R."/>
            <person name="Ravi A."/>
            <person name="Getino M."/>
            <person name="Pursley I."/>
            <person name="Horton D.L."/>
            <person name="Alikhan N.F."/>
            <person name="Baker D."/>
            <person name="Gharbi K."/>
            <person name="Hall N."/>
            <person name="Watson M."/>
            <person name="Adriaenssens E.M."/>
            <person name="Foster-Nyarko E."/>
            <person name="Jarju S."/>
            <person name="Secka A."/>
            <person name="Antonio M."/>
            <person name="Oren A."/>
            <person name="Chaudhuri R.R."/>
            <person name="La Ragione R."/>
            <person name="Hildebrand F."/>
            <person name="Pallen M.J."/>
        </authorList>
    </citation>
    <scope>NUCLEOTIDE SEQUENCE</scope>
    <source>
        <strain evidence="1">ChiGjej3B3-7470</strain>
    </source>
</reference>
<protein>
    <submittedName>
        <fullName evidence="1">Uncharacterized protein</fullName>
    </submittedName>
</protein>
<evidence type="ECO:0000313" key="2">
    <source>
        <dbReference type="Proteomes" id="UP000712713"/>
    </source>
</evidence>
<evidence type="ECO:0000313" key="1">
    <source>
        <dbReference type="EMBL" id="HJE51342.1"/>
    </source>
</evidence>
<accession>A0A921ENM3</accession>
<name>A0A921ENM3_9ACTN</name>